<keyword evidence="2" id="KW-1185">Reference proteome</keyword>
<proteinExistence type="predicted"/>
<dbReference type="PANTHER" id="PTHR22603:SF66">
    <property type="entry name" value="ETHANOLAMINE KINASE"/>
    <property type="match status" value="1"/>
</dbReference>
<dbReference type="GO" id="GO:0006646">
    <property type="term" value="P:phosphatidylethanolamine biosynthetic process"/>
    <property type="evidence" value="ECO:0007669"/>
    <property type="project" value="TreeGrafter"/>
</dbReference>
<sequence length="292" mass="32293">MTPEDRVRAMDFWSGPVTIEPLSGGITNLNYVVTDAGRRYVVRMGQDIPEHLVMRWNERALTEAAAAAGLSPALRHAEPGIMVTDFVTSQALTGADLHDPETLAGAVALVGRVHRELTSRLTGPVVTFWVFHVLRSYAAFLARNGSPHMVRLPMMMTEAMQLEEAVGRVGLVLGHNDLLPQNILRAEDGRFWLVDWEYGGFNSALFDLGGLASNSGLPEDTEAEMLRLYHGHDPDTGYMRRYGAMKCASLLREAMWSMVSEISSDIDFDYAAYTAENLSRFEAALDAWKEGA</sequence>
<evidence type="ECO:0000313" key="2">
    <source>
        <dbReference type="Proteomes" id="UP000198994"/>
    </source>
</evidence>
<name>A0A1G7DCA4_9RHOB</name>
<dbReference type="AlphaFoldDB" id="A0A1G7DCA4"/>
<dbReference type="Proteomes" id="UP000198994">
    <property type="component" value="Unassembled WGS sequence"/>
</dbReference>
<gene>
    <name evidence="1" type="ORF">SAMN04488105_104135</name>
</gene>
<dbReference type="Gene3D" id="3.30.200.20">
    <property type="entry name" value="Phosphorylase Kinase, domain 1"/>
    <property type="match status" value="1"/>
</dbReference>
<dbReference type="CDD" id="cd05151">
    <property type="entry name" value="ChoK-like"/>
    <property type="match status" value="1"/>
</dbReference>
<dbReference type="GO" id="GO:0005737">
    <property type="term" value="C:cytoplasm"/>
    <property type="evidence" value="ECO:0007669"/>
    <property type="project" value="TreeGrafter"/>
</dbReference>
<accession>A0A1G7DCA4</accession>
<dbReference type="EMBL" id="FNAV01000004">
    <property type="protein sequence ID" value="SDE49234.1"/>
    <property type="molecule type" value="Genomic_DNA"/>
</dbReference>
<dbReference type="GO" id="GO:0004305">
    <property type="term" value="F:ethanolamine kinase activity"/>
    <property type="evidence" value="ECO:0007669"/>
    <property type="project" value="TreeGrafter"/>
</dbReference>
<dbReference type="RefSeq" id="WP_089957230.1">
    <property type="nucleotide sequence ID" value="NZ_FNAV01000004.1"/>
</dbReference>
<keyword evidence="1" id="KW-0418">Kinase</keyword>
<dbReference type="Gene3D" id="3.90.1200.10">
    <property type="match status" value="1"/>
</dbReference>
<reference evidence="2" key="1">
    <citation type="submission" date="2016-10" db="EMBL/GenBank/DDBJ databases">
        <authorList>
            <person name="Varghese N."/>
            <person name="Submissions S."/>
        </authorList>
    </citation>
    <scope>NUCLEOTIDE SEQUENCE [LARGE SCALE GENOMIC DNA]</scope>
    <source>
        <strain evidence="2">DSM 10146</strain>
    </source>
</reference>
<dbReference type="InterPro" id="IPR011009">
    <property type="entry name" value="Kinase-like_dom_sf"/>
</dbReference>
<dbReference type="Pfam" id="PF01633">
    <property type="entry name" value="Choline_kinase"/>
    <property type="match status" value="1"/>
</dbReference>
<dbReference type="OrthoDB" id="179763at2"/>
<dbReference type="SUPFAM" id="SSF56112">
    <property type="entry name" value="Protein kinase-like (PK-like)"/>
    <property type="match status" value="1"/>
</dbReference>
<evidence type="ECO:0000313" key="1">
    <source>
        <dbReference type="EMBL" id="SDE49234.1"/>
    </source>
</evidence>
<organism evidence="1 2">
    <name type="scientific">Salipiger thiooxidans</name>
    <dbReference type="NCBI Taxonomy" id="282683"/>
    <lineage>
        <taxon>Bacteria</taxon>
        <taxon>Pseudomonadati</taxon>
        <taxon>Pseudomonadota</taxon>
        <taxon>Alphaproteobacteria</taxon>
        <taxon>Rhodobacterales</taxon>
        <taxon>Roseobacteraceae</taxon>
        <taxon>Salipiger</taxon>
    </lineage>
</organism>
<protein>
    <submittedName>
        <fullName evidence="1">Thiamine kinase</fullName>
    </submittedName>
</protein>
<keyword evidence="1" id="KW-0808">Transferase</keyword>
<dbReference type="STRING" id="282683.SAMN04488105_104135"/>
<dbReference type="PANTHER" id="PTHR22603">
    <property type="entry name" value="CHOLINE/ETHANOALAMINE KINASE"/>
    <property type="match status" value="1"/>
</dbReference>